<accession>A0ABS9BHZ5</accession>
<name>A0ABS9BHZ5_9BACT</name>
<evidence type="ECO:0000313" key="2">
    <source>
        <dbReference type="EMBL" id="MCF1715347.1"/>
    </source>
</evidence>
<comment type="caution">
    <text evidence="2">The sequence shown here is derived from an EMBL/GenBank/DDBJ whole genome shotgun (WGS) entry which is preliminary data.</text>
</comment>
<dbReference type="SUPFAM" id="SSF55729">
    <property type="entry name" value="Acyl-CoA N-acyltransferases (Nat)"/>
    <property type="match status" value="1"/>
</dbReference>
<dbReference type="Proteomes" id="UP001200145">
    <property type="component" value="Unassembled WGS sequence"/>
</dbReference>
<evidence type="ECO:0000259" key="1">
    <source>
        <dbReference type="PROSITE" id="PS51186"/>
    </source>
</evidence>
<gene>
    <name evidence="2" type="ORF">L0U88_11975</name>
</gene>
<proteinExistence type="predicted"/>
<sequence>MNLLQCSLLLTSNFSDDPLFRYSFQGTDQQRHRGIEAYFNAALDYCLTEGEIILAPGNAGVLAWIPGTVFPPHIDPFKMTGQPAYVLEAWERFNTHEQTPEALISGLAKNFAYIWLLAVDFSVRGRGYGKWLLDSSAEQAREAGLQELWLSIENEKSLGFYEKAGFTVAASAEAASGLTTYVLTKSLG</sequence>
<dbReference type="PROSITE" id="PS51186">
    <property type="entry name" value="GNAT"/>
    <property type="match status" value="1"/>
</dbReference>
<dbReference type="InterPro" id="IPR000182">
    <property type="entry name" value="GNAT_dom"/>
</dbReference>
<dbReference type="Gene3D" id="3.40.630.30">
    <property type="match status" value="1"/>
</dbReference>
<dbReference type="CDD" id="cd04301">
    <property type="entry name" value="NAT_SF"/>
    <property type="match status" value="1"/>
</dbReference>
<protein>
    <submittedName>
        <fullName evidence="2">GNAT family N-acetyltransferase</fullName>
    </submittedName>
</protein>
<keyword evidence="3" id="KW-1185">Reference proteome</keyword>
<evidence type="ECO:0000313" key="3">
    <source>
        <dbReference type="Proteomes" id="UP001200145"/>
    </source>
</evidence>
<dbReference type="RefSeq" id="WP_234866302.1">
    <property type="nucleotide sequence ID" value="NZ_JAKEVY010000003.1"/>
</dbReference>
<organism evidence="2 3">
    <name type="scientific">Flavihumibacter fluminis</name>
    <dbReference type="NCBI Taxonomy" id="2909236"/>
    <lineage>
        <taxon>Bacteria</taxon>
        <taxon>Pseudomonadati</taxon>
        <taxon>Bacteroidota</taxon>
        <taxon>Chitinophagia</taxon>
        <taxon>Chitinophagales</taxon>
        <taxon>Chitinophagaceae</taxon>
        <taxon>Flavihumibacter</taxon>
    </lineage>
</organism>
<dbReference type="InterPro" id="IPR016181">
    <property type="entry name" value="Acyl_CoA_acyltransferase"/>
</dbReference>
<dbReference type="Pfam" id="PF00583">
    <property type="entry name" value="Acetyltransf_1"/>
    <property type="match status" value="1"/>
</dbReference>
<feature type="domain" description="N-acetyltransferase" evidence="1">
    <location>
        <begin position="110"/>
        <end position="188"/>
    </location>
</feature>
<dbReference type="EMBL" id="JAKEVY010000003">
    <property type="protein sequence ID" value="MCF1715347.1"/>
    <property type="molecule type" value="Genomic_DNA"/>
</dbReference>
<reference evidence="2 3" key="1">
    <citation type="submission" date="2022-01" db="EMBL/GenBank/DDBJ databases">
        <title>Flavihumibacter sp. nov., isolated from sediment of a river.</title>
        <authorList>
            <person name="Liu H."/>
        </authorList>
    </citation>
    <scope>NUCLEOTIDE SEQUENCE [LARGE SCALE GENOMIC DNA]</scope>
    <source>
        <strain evidence="2 3">RY-1</strain>
    </source>
</reference>